<accession>A0ABY2K2R2</accession>
<reference evidence="2 3" key="1">
    <citation type="submission" date="2019-03" db="EMBL/GenBank/DDBJ databases">
        <title>Reclassification of Micrococcus aloeverae and Micrococcus yunnanensis as later heterotypic synonyms of Micrococcus luteus.</title>
        <authorList>
            <person name="Huang C.-H."/>
        </authorList>
    </citation>
    <scope>NUCLEOTIDE SEQUENCE [LARGE SCALE GENOMIC DNA]</scope>
    <source>
        <strain evidence="2 3">BCRC 12151</strain>
    </source>
</reference>
<organism evidence="2 3">
    <name type="scientific">Micrococcus lylae</name>
    <dbReference type="NCBI Taxonomy" id="1273"/>
    <lineage>
        <taxon>Bacteria</taxon>
        <taxon>Bacillati</taxon>
        <taxon>Actinomycetota</taxon>
        <taxon>Actinomycetes</taxon>
        <taxon>Micrococcales</taxon>
        <taxon>Micrococcaceae</taxon>
        <taxon>Micrococcus</taxon>
    </lineage>
</organism>
<proteinExistence type="predicted"/>
<gene>
    <name evidence="2" type="ORF">E4A49_01060</name>
</gene>
<keyword evidence="3" id="KW-1185">Reference proteome</keyword>
<evidence type="ECO:0000313" key="2">
    <source>
        <dbReference type="EMBL" id="TFI01637.1"/>
    </source>
</evidence>
<dbReference type="RefSeq" id="WP_067192004.1">
    <property type="nucleotide sequence ID" value="NZ_SPKT01000001.1"/>
</dbReference>
<feature type="compositionally biased region" description="Low complexity" evidence="1">
    <location>
        <begin position="50"/>
        <end position="69"/>
    </location>
</feature>
<name>A0ABY2K2R2_9MICC</name>
<feature type="region of interest" description="Disordered" evidence="1">
    <location>
        <begin position="26"/>
        <end position="87"/>
    </location>
</feature>
<comment type="caution">
    <text evidence="2">The sequence shown here is derived from an EMBL/GenBank/DDBJ whole genome shotgun (WGS) entry which is preliminary data.</text>
</comment>
<protein>
    <submittedName>
        <fullName evidence="2">Uncharacterized protein</fullName>
    </submittedName>
</protein>
<dbReference type="Proteomes" id="UP000297477">
    <property type="component" value="Unassembled WGS sequence"/>
</dbReference>
<sequence length="87" mass="9221">MAGLKPYEITNENGFATTLLLSEHDAKRRGLTEADQQEAPKPARRRRSAPKPANKQGPAPQDKAPAGADADGKADGTGFEAFETTAD</sequence>
<dbReference type="EMBL" id="SPKT01000001">
    <property type="protein sequence ID" value="TFI01637.1"/>
    <property type="molecule type" value="Genomic_DNA"/>
</dbReference>
<evidence type="ECO:0000313" key="3">
    <source>
        <dbReference type="Proteomes" id="UP000297477"/>
    </source>
</evidence>
<evidence type="ECO:0000256" key="1">
    <source>
        <dbReference type="SAM" id="MobiDB-lite"/>
    </source>
</evidence>